<dbReference type="CDD" id="cd00075">
    <property type="entry name" value="HATPase"/>
    <property type="match status" value="1"/>
</dbReference>
<dbReference type="InterPro" id="IPR036890">
    <property type="entry name" value="HATPase_C_sf"/>
</dbReference>
<evidence type="ECO:0000256" key="7">
    <source>
        <dbReference type="ARBA" id="ARBA00022741"/>
    </source>
</evidence>
<evidence type="ECO:0000259" key="14">
    <source>
        <dbReference type="PROSITE" id="PS50109"/>
    </source>
</evidence>
<gene>
    <name evidence="15" type="ordered locus">RMDY18_17320</name>
</gene>
<dbReference type="AlphaFoldDB" id="D2NPJ6"/>
<keyword evidence="7" id="KW-0547">Nucleotide-binding</keyword>
<dbReference type="SMART" id="SM00387">
    <property type="entry name" value="HATPase_c"/>
    <property type="match status" value="1"/>
</dbReference>
<dbReference type="GO" id="GO:0016036">
    <property type="term" value="P:cellular response to phosphate starvation"/>
    <property type="evidence" value="ECO:0007669"/>
    <property type="project" value="TreeGrafter"/>
</dbReference>
<name>D2NPJ6_ROTMD</name>
<keyword evidence="11 13" id="KW-0472">Membrane</keyword>
<dbReference type="HOGENOM" id="CLU_000445_89_2_11"/>
<dbReference type="KEGG" id="rmu:RMDY18_17320"/>
<evidence type="ECO:0000256" key="1">
    <source>
        <dbReference type="ARBA" id="ARBA00000085"/>
    </source>
</evidence>
<dbReference type="FunFam" id="1.10.287.130:FF:000008">
    <property type="entry name" value="Two-component sensor histidine kinase"/>
    <property type="match status" value="1"/>
</dbReference>
<evidence type="ECO:0000313" key="15">
    <source>
        <dbReference type="EMBL" id="BAI65564.1"/>
    </source>
</evidence>
<dbReference type="Gene3D" id="3.30.565.10">
    <property type="entry name" value="Histidine kinase-like ATPase, C-terminal domain"/>
    <property type="match status" value="1"/>
</dbReference>
<dbReference type="FunFam" id="3.30.565.10:FF:000006">
    <property type="entry name" value="Sensor histidine kinase WalK"/>
    <property type="match status" value="1"/>
</dbReference>
<dbReference type="RefSeq" id="WP_012904157.1">
    <property type="nucleotide sequence ID" value="NC_013715.1"/>
</dbReference>
<feature type="domain" description="Histidine kinase" evidence="14">
    <location>
        <begin position="159"/>
        <end position="375"/>
    </location>
</feature>
<reference evidence="15 16" key="2">
    <citation type="journal article" date="2010" name="J Osaka Dent Univ">
        <title>Isolation and identification of Rothia mucilaginosa from persistent apical periodontitis lesions.</title>
        <authorList>
            <person name="Yamane K."/>
            <person name="Yoshida M."/>
            <person name="Fujihira T."/>
            <person name="Baba T."/>
            <person name="Tsuji N."/>
            <person name="Hayashi H."/>
            <person name="Sugimori C."/>
            <person name="Yamanaka T."/>
            <person name="Mashimo C."/>
            <person name="Nambu T."/>
            <person name="Kawai H."/>
            <person name="Fukushima H."/>
        </authorList>
    </citation>
    <scope>NUCLEOTIDE SEQUENCE [LARGE SCALE GENOMIC DNA]</scope>
    <source>
        <strain evidence="15 16">DY-18</strain>
    </source>
</reference>
<keyword evidence="8 15" id="KW-0418">Kinase</keyword>
<dbReference type="SMART" id="SM00388">
    <property type="entry name" value="HisKA"/>
    <property type="match status" value="1"/>
</dbReference>
<dbReference type="Pfam" id="PF00512">
    <property type="entry name" value="HisKA"/>
    <property type="match status" value="1"/>
</dbReference>
<evidence type="ECO:0000256" key="10">
    <source>
        <dbReference type="ARBA" id="ARBA00023012"/>
    </source>
</evidence>
<evidence type="ECO:0000256" key="3">
    <source>
        <dbReference type="ARBA" id="ARBA00012438"/>
    </source>
</evidence>
<dbReference type="InterPro" id="IPR050351">
    <property type="entry name" value="BphY/WalK/GraS-like"/>
</dbReference>
<evidence type="ECO:0000256" key="12">
    <source>
        <dbReference type="ARBA" id="ARBA00039401"/>
    </source>
</evidence>
<evidence type="ECO:0000256" key="8">
    <source>
        <dbReference type="ARBA" id="ARBA00022777"/>
    </source>
</evidence>
<evidence type="ECO:0000256" key="13">
    <source>
        <dbReference type="SAM" id="Phobius"/>
    </source>
</evidence>
<dbReference type="GO" id="GO:0000155">
    <property type="term" value="F:phosphorelay sensor kinase activity"/>
    <property type="evidence" value="ECO:0007669"/>
    <property type="project" value="InterPro"/>
</dbReference>
<dbReference type="Pfam" id="PF02518">
    <property type="entry name" value="HATPase_c"/>
    <property type="match status" value="1"/>
</dbReference>
<evidence type="ECO:0000256" key="6">
    <source>
        <dbReference type="ARBA" id="ARBA00022679"/>
    </source>
</evidence>
<dbReference type="Proteomes" id="UP000001883">
    <property type="component" value="Chromosome"/>
</dbReference>
<evidence type="ECO:0000256" key="4">
    <source>
        <dbReference type="ARBA" id="ARBA00022475"/>
    </source>
</evidence>
<sequence length="380" mass="41299">MEGKYMDAGLIAFIAGMIGLLVGVLSMNAVARSEREQERSLVSAPALRDGAAQVLAVIGRAYLVIDEVGGVVQASPGAYAMGLVRGHTVASDELADMIRTVRHRGIFAERTFEIDRGEGEALVLDVRVASLGDEYILVLADDRTEISRVQRMRNDFVANVSHELKTPVGAVSLLAEAIEQASDDPEAIEYFVGRLHKETRRLSALVRDIIELSRLQSTDVIARGGPVSVPSLVADAVDRSHIVAEEKDIQISTRIEEVPEVYGDAELLGIAVQNLVENAVRYSPEHTKVDIWVHRVADQLLVEVADQGVGIPEDEQKRIFERFYRVDPARSRQTGGTGLGLSIVKHVMTQHGGSVTVRSMPQEGSTFTLALPLNEPPAAV</sequence>
<dbReference type="GO" id="GO:0005886">
    <property type="term" value="C:plasma membrane"/>
    <property type="evidence" value="ECO:0007669"/>
    <property type="project" value="UniProtKB-SubCell"/>
</dbReference>
<keyword evidence="16" id="KW-1185">Reference proteome</keyword>
<keyword evidence="13" id="KW-0812">Transmembrane</keyword>
<keyword evidence="10" id="KW-0902">Two-component regulatory system</keyword>
<dbReference type="SUPFAM" id="SSF55874">
    <property type="entry name" value="ATPase domain of HSP90 chaperone/DNA topoisomerase II/histidine kinase"/>
    <property type="match status" value="1"/>
</dbReference>
<evidence type="ECO:0000256" key="9">
    <source>
        <dbReference type="ARBA" id="ARBA00022840"/>
    </source>
</evidence>
<keyword evidence="5" id="KW-0597">Phosphoprotein</keyword>
<reference evidence="15 16" key="3">
    <citation type="journal article" date="2010" name="Sequencing">
        <title>Complete Genome Sequence of Rothia mucilaginosa DY-18: A Clinical Isolate with Dense Meshwork-Like Structures from a Persistent Apical Periodontitis Lesion.</title>
        <authorList>
            <person name="Yamane K."/>
            <person name="Nambu T."/>
            <person name="Yamanaka T."/>
            <person name="Mashimo C."/>
            <person name="Sugimori C."/>
            <person name="Leung K.-P."/>
            <person name="Fukushima H."/>
        </authorList>
    </citation>
    <scope>NUCLEOTIDE SEQUENCE [LARGE SCALE GENOMIC DNA]</scope>
    <source>
        <strain evidence="15 16">DY-18</strain>
    </source>
</reference>
<evidence type="ECO:0000256" key="5">
    <source>
        <dbReference type="ARBA" id="ARBA00022553"/>
    </source>
</evidence>
<dbReference type="InterPro" id="IPR003661">
    <property type="entry name" value="HisK_dim/P_dom"/>
</dbReference>
<comment type="catalytic activity">
    <reaction evidence="1">
        <text>ATP + protein L-histidine = ADP + protein N-phospho-L-histidine.</text>
        <dbReference type="EC" id="2.7.13.3"/>
    </reaction>
</comment>
<dbReference type="eggNOG" id="COG5002">
    <property type="taxonomic scope" value="Bacteria"/>
</dbReference>
<keyword evidence="6" id="KW-0808">Transferase</keyword>
<dbReference type="PROSITE" id="PS50109">
    <property type="entry name" value="HIS_KIN"/>
    <property type="match status" value="1"/>
</dbReference>
<dbReference type="Gene3D" id="1.10.287.130">
    <property type="match status" value="1"/>
</dbReference>
<keyword evidence="4" id="KW-1003">Cell membrane</keyword>
<dbReference type="CDD" id="cd00082">
    <property type="entry name" value="HisKA"/>
    <property type="match status" value="1"/>
</dbReference>
<keyword evidence="13" id="KW-1133">Transmembrane helix</keyword>
<dbReference type="InterPro" id="IPR004358">
    <property type="entry name" value="Sig_transdc_His_kin-like_C"/>
</dbReference>
<dbReference type="EC" id="2.7.13.3" evidence="3"/>
<evidence type="ECO:0000313" key="16">
    <source>
        <dbReference type="Proteomes" id="UP000001883"/>
    </source>
</evidence>
<dbReference type="PANTHER" id="PTHR45453:SF1">
    <property type="entry name" value="PHOSPHATE REGULON SENSOR PROTEIN PHOR"/>
    <property type="match status" value="1"/>
</dbReference>
<dbReference type="GO" id="GO:0005524">
    <property type="term" value="F:ATP binding"/>
    <property type="evidence" value="ECO:0007669"/>
    <property type="project" value="UniProtKB-KW"/>
</dbReference>
<reference evidence="16" key="1">
    <citation type="submission" date="2009-07" db="EMBL/GenBank/DDBJ databases">
        <title>Complete genome sequence of Rothia mucilaginosa DJ.</title>
        <authorList>
            <person name="Yamane K."/>
            <person name="Nambu T."/>
            <person name="Mashimo C."/>
            <person name="Sugimori C."/>
            <person name="Yamanaka T."/>
            <person name="Leung K."/>
            <person name="Fukushima H."/>
        </authorList>
    </citation>
    <scope>NUCLEOTIDE SEQUENCE [LARGE SCALE GENOMIC DNA]</scope>
    <source>
        <strain evidence="16">DY-18</strain>
    </source>
</reference>
<organism evidence="15 16">
    <name type="scientific">Rothia mucilaginosa (strain DY-18)</name>
    <name type="common">Stomatococcus mucilaginosus</name>
    <dbReference type="NCBI Taxonomy" id="680646"/>
    <lineage>
        <taxon>Bacteria</taxon>
        <taxon>Bacillati</taxon>
        <taxon>Actinomycetota</taxon>
        <taxon>Actinomycetes</taxon>
        <taxon>Micrococcales</taxon>
        <taxon>Micrococcaceae</taxon>
        <taxon>Rothia</taxon>
    </lineage>
</organism>
<evidence type="ECO:0000256" key="11">
    <source>
        <dbReference type="ARBA" id="ARBA00023136"/>
    </source>
</evidence>
<dbReference type="PRINTS" id="PR00344">
    <property type="entry name" value="BCTRLSENSOR"/>
</dbReference>
<dbReference type="GO" id="GO:0004721">
    <property type="term" value="F:phosphoprotein phosphatase activity"/>
    <property type="evidence" value="ECO:0007669"/>
    <property type="project" value="TreeGrafter"/>
</dbReference>
<dbReference type="InterPro" id="IPR005467">
    <property type="entry name" value="His_kinase_dom"/>
</dbReference>
<comment type="subcellular location">
    <subcellularLocation>
        <location evidence="2">Cell membrane</location>
    </subcellularLocation>
</comment>
<dbReference type="STRING" id="680646.RMDY18_17320"/>
<keyword evidence="9" id="KW-0067">ATP-binding</keyword>
<evidence type="ECO:0000256" key="2">
    <source>
        <dbReference type="ARBA" id="ARBA00004236"/>
    </source>
</evidence>
<proteinExistence type="predicted"/>
<dbReference type="SUPFAM" id="SSF47384">
    <property type="entry name" value="Homodimeric domain of signal transducing histidine kinase"/>
    <property type="match status" value="1"/>
</dbReference>
<accession>D2NPJ6</accession>
<feature type="transmembrane region" description="Helical" evidence="13">
    <location>
        <begin position="12"/>
        <end position="31"/>
    </location>
</feature>
<dbReference type="InterPro" id="IPR036097">
    <property type="entry name" value="HisK_dim/P_sf"/>
</dbReference>
<dbReference type="EMBL" id="AP011540">
    <property type="protein sequence ID" value="BAI65564.1"/>
    <property type="molecule type" value="Genomic_DNA"/>
</dbReference>
<dbReference type="InterPro" id="IPR003594">
    <property type="entry name" value="HATPase_dom"/>
</dbReference>
<protein>
    <recommendedName>
        <fullName evidence="12">Sensor-like histidine kinase SenX3</fullName>
        <ecNumber evidence="3">2.7.13.3</ecNumber>
    </recommendedName>
</protein>
<dbReference type="PANTHER" id="PTHR45453">
    <property type="entry name" value="PHOSPHATE REGULON SENSOR PROTEIN PHOR"/>
    <property type="match status" value="1"/>
</dbReference>